<dbReference type="Gene3D" id="3.40.50.12710">
    <property type="match status" value="1"/>
</dbReference>
<protein>
    <submittedName>
        <fullName evidence="3">SAM-dependent methyltransferase</fullName>
        <ecNumber evidence="3">2.1.1.-</ecNumber>
    </submittedName>
</protein>
<dbReference type="GO" id="GO:0008168">
    <property type="term" value="F:methyltransferase activity"/>
    <property type="evidence" value="ECO:0007669"/>
    <property type="project" value="UniProtKB-KW"/>
</dbReference>
<accession>A0ABU7GBU8</accession>
<name>A0ABU7GBU8_9SPHN</name>
<dbReference type="InterPro" id="IPR003788">
    <property type="entry name" value="NDUFAF7"/>
</dbReference>
<dbReference type="EMBL" id="JAZDQV010000002">
    <property type="protein sequence ID" value="MEE1876574.1"/>
    <property type="molecule type" value="Genomic_DNA"/>
</dbReference>
<proteinExistence type="predicted"/>
<dbReference type="InterPro" id="IPR029063">
    <property type="entry name" value="SAM-dependent_MTases_sf"/>
</dbReference>
<dbReference type="InterPro" id="IPR038375">
    <property type="entry name" value="NDUFAF7_sf"/>
</dbReference>
<reference evidence="3 4" key="1">
    <citation type="submission" date="2024-01" db="EMBL/GenBank/DDBJ databases">
        <title>The genome sequence of Erythrobacteraceae sp. strain 1XM1-14.</title>
        <authorList>
            <person name="Liu Y."/>
        </authorList>
    </citation>
    <scope>NUCLEOTIDE SEQUENCE [LARGE SCALE GENOMIC DNA]</scope>
    <source>
        <strain evidence="3 4">1XM1-14</strain>
    </source>
</reference>
<dbReference type="PANTHER" id="PTHR12049">
    <property type="entry name" value="PROTEIN ARGININE METHYLTRANSFERASE NDUFAF7, MITOCHONDRIAL"/>
    <property type="match status" value="1"/>
</dbReference>
<dbReference type="RefSeq" id="WP_354143681.1">
    <property type="nucleotide sequence ID" value="NZ_JAZDQV010000002.1"/>
</dbReference>
<evidence type="ECO:0000313" key="4">
    <source>
        <dbReference type="Proteomes" id="UP001343492"/>
    </source>
</evidence>
<comment type="caution">
    <text evidence="3">The sequence shown here is derived from an EMBL/GenBank/DDBJ whole genome shotgun (WGS) entry which is preliminary data.</text>
</comment>
<evidence type="ECO:0000256" key="2">
    <source>
        <dbReference type="ARBA" id="ARBA00022679"/>
    </source>
</evidence>
<gene>
    <name evidence="3" type="ORF">VRS74_02595</name>
</gene>
<dbReference type="PANTHER" id="PTHR12049:SF7">
    <property type="entry name" value="PROTEIN ARGININE METHYLTRANSFERASE NDUFAF7, MITOCHONDRIAL"/>
    <property type="match status" value="1"/>
</dbReference>
<dbReference type="GO" id="GO:0032259">
    <property type="term" value="P:methylation"/>
    <property type="evidence" value="ECO:0007669"/>
    <property type="project" value="UniProtKB-KW"/>
</dbReference>
<keyword evidence="2 3" id="KW-0808">Transferase</keyword>
<organism evidence="3 4">
    <name type="scientific">Altererythrobacter litoralis</name>
    <dbReference type="NCBI Taxonomy" id="3113904"/>
    <lineage>
        <taxon>Bacteria</taxon>
        <taxon>Pseudomonadati</taxon>
        <taxon>Pseudomonadota</taxon>
        <taxon>Alphaproteobacteria</taxon>
        <taxon>Sphingomonadales</taxon>
        <taxon>Erythrobacteraceae</taxon>
        <taxon>Altererythrobacter</taxon>
    </lineage>
</organism>
<dbReference type="Proteomes" id="UP001343492">
    <property type="component" value="Unassembled WGS sequence"/>
</dbReference>
<dbReference type="EC" id="2.1.1.-" evidence="3"/>
<sequence>MNDNPPASLADTFRRLIRETGPISLAQYMGESNARYYTSRDPLGEDGDFITAPEVSQVFGELIGLWLADIWVRAGRPDPVHYVELGPGRGTLASDALRAAARYGLVPQVHFVEGSEALRQVQRGTICGVQHHLDLTSLPDDGPLLIVANEFFDALPVRQLVRSAEGWCERMVGLDEDRLVFVSGGKPMDAAVPESWRQASQGTVIETSPASAAVMSELADRLVAQGGAAVVIDYGPRETRAGSTLQAIKAHKKVDVFSAPGEMDLTAHVDFETLAKVAKRQGAQLLGVTMQGEWLTALGIDMRMEALRRRAPDQADKLKRQQDRLTGESQMGLLFKVMGISAPGWPAEAPGFGN</sequence>
<keyword evidence="1 3" id="KW-0489">Methyltransferase</keyword>
<dbReference type="Pfam" id="PF02636">
    <property type="entry name" value="Methyltransf_28"/>
    <property type="match status" value="1"/>
</dbReference>
<evidence type="ECO:0000313" key="3">
    <source>
        <dbReference type="EMBL" id="MEE1876574.1"/>
    </source>
</evidence>
<evidence type="ECO:0000256" key="1">
    <source>
        <dbReference type="ARBA" id="ARBA00022603"/>
    </source>
</evidence>
<dbReference type="SUPFAM" id="SSF53335">
    <property type="entry name" value="S-adenosyl-L-methionine-dependent methyltransferases"/>
    <property type="match status" value="1"/>
</dbReference>
<keyword evidence="4" id="KW-1185">Reference proteome</keyword>